<proteinExistence type="predicted"/>
<comment type="caution">
    <text evidence="2">The sequence shown here is derived from an EMBL/GenBank/DDBJ whole genome shotgun (WGS) entry which is preliminary data.</text>
</comment>
<dbReference type="EMBL" id="JAERRH010000027">
    <property type="protein sequence ID" value="MBL1110000.1"/>
    <property type="molecule type" value="Genomic_DNA"/>
</dbReference>
<evidence type="ECO:0000313" key="2">
    <source>
        <dbReference type="EMBL" id="MBL1110000.1"/>
    </source>
</evidence>
<accession>A0ABS1PCA7</accession>
<gene>
    <name evidence="2" type="ORF">JK361_36485</name>
</gene>
<evidence type="ECO:0000256" key="1">
    <source>
        <dbReference type="SAM" id="MobiDB-lite"/>
    </source>
</evidence>
<keyword evidence="3" id="KW-1185">Reference proteome</keyword>
<name>A0ABS1PCA7_9ACTN</name>
<protein>
    <submittedName>
        <fullName evidence="2">Uncharacterized protein</fullName>
    </submittedName>
</protein>
<sequence length="74" mass="7740">MVESGGCDETPRLEASETTGTVSLTVRITTRTEPDVVCPADSRLGPVRAVLDTALGARTVTDGTSGRRLSVHRG</sequence>
<evidence type="ECO:0000313" key="3">
    <source>
        <dbReference type="Proteomes" id="UP000621386"/>
    </source>
</evidence>
<dbReference type="Proteomes" id="UP000621386">
    <property type="component" value="Unassembled WGS sequence"/>
</dbReference>
<reference evidence="2 3" key="1">
    <citation type="submission" date="2021-01" db="EMBL/GenBank/DDBJ databases">
        <title>WGS of actinomycetes isolated from Thailand.</title>
        <authorList>
            <person name="Thawai C."/>
        </authorList>
    </citation>
    <scope>NUCLEOTIDE SEQUENCE [LARGE SCALE GENOMIC DNA]</scope>
    <source>
        <strain evidence="2 3">CH5-8</strain>
    </source>
</reference>
<feature type="region of interest" description="Disordered" evidence="1">
    <location>
        <begin position="1"/>
        <end position="21"/>
    </location>
</feature>
<dbReference type="RefSeq" id="WP_201826648.1">
    <property type="nucleotide sequence ID" value="NZ_JAERRH010000027.1"/>
</dbReference>
<organism evidence="2 3">
    <name type="scientific">Streptomyces musisoli</name>
    <dbReference type="NCBI Taxonomy" id="2802280"/>
    <lineage>
        <taxon>Bacteria</taxon>
        <taxon>Bacillati</taxon>
        <taxon>Actinomycetota</taxon>
        <taxon>Actinomycetes</taxon>
        <taxon>Kitasatosporales</taxon>
        <taxon>Streptomycetaceae</taxon>
        <taxon>Streptomyces</taxon>
    </lineage>
</organism>